<dbReference type="EMBL" id="CAUYUJ010014309">
    <property type="protein sequence ID" value="CAK0839616.1"/>
    <property type="molecule type" value="Genomic_DNA"/>
</dbReference>
<evidence type="ECO:0000256" key="3">
    <source>
        <dbReference type="SAM" id="SignalP"/>
    </source>
</evidence>
<keyword evidence="2" id="KW-0472">Membrane</keyword>
<sequence length="463" mass="47461">MGRRSSPARAPSGAAALRCALAAGLALLRGADARDLRGAAVGRRATSEDDWIANFVTGQVESSSSNSGTPTSSSTVVKGEIDVTGVFSASQASSLTGHLVNLVMDLSGLPGVSWESSEGANRVDYTFLLLPDDASQAASLVSKFYLEWTQGVLKNDLSSRVSADSGLGGVTLNLVQLAAVSSVIGQQAITPPPTTATVVTSTSTFHTTTTSQATSTASTTTAITSSLTSMSESSTTAHTTTETQATSTGTLTSETESSVSTTALANIFTSSTTTTSAPAVIYATSTTTAGVLAAAADSDDGVGPLVFVLCGAGMALLCLGCCAAVFVYCMSLSAEQMEAHFDRSRSLVVFKKPLQRFHSKFSAGSLDGSPKSRGSDQSKNTFFCGERDTVLNQFAQADWAKEEAVEAQPRVGSKPRVSPRASLEHTATTVGPRIPGGATSPRPGPPQESPRVSATVPGSVSET</sequence>
<reference evidence="4" key="1">
    <citation type="submission" date="2023-10" db="EMBL/GenBank/DDBJ databases">
        <authorList>
            <person name="Chen Y."/>
            <person name="Shah S."/>
            <person name="Dougan E. K."/>
            <person name="Thang M."/>
            <person name="Chan C."/>
        </authorList>
    </citation>
    <scope>NUCLEOTIDE SEQUENCE [LARGE SCALE GENOMIC DNA]</scope>
</reference>
<feature type="region of interest" description="Disordered" evidence="1">
    <location>
        <begin position="228"/>
        <end position="257"/>
    </location>
</feature>
<keyword evidence="2" id="KW-0812">Transmembrane</keyword>
<accession>A0ABN9T3P0</accession>
<feature type="signal peptide" evidence="3">
    <location>
        <begin position="1"/>
        <end position="33"/>
    </location>
</feature>
<evidence type="ECO:0000313" key="5">
    <source>
        <dbReference type="Proteomes" id="UP001189429"/>
    </source>
</evidence>
<name>A0ABN9T3P0_9DINO</name>
<keyword evidence="3" id="KW-0732">Signal</keyword>
<gene>
    <name evidence="4" type="ORF">PCOR1329_LOCUS35265</name>
</gene>
<feature type="region of interest" description="Disordered" evidence="1">
    <location>
        <begin position="404"/>
        <end position="463"/>
    </location>
</feature>
<feature type="chain" id="PRO_5045548078" evidence="3">
    <location>
        <begin position="34"/>
        <end position="463"/>
    </location>
</feature>
<protein>
    <submittedName>
        <fullName evidence="4">Uncharacterized protein</fullName>
    </submittedName>
</protein>
<feature type="compositionally biased region" description="Polar residues" evidence="1">
    <location>
        <begin position="450"/>
        <end position="463"/>
    </location>
</feature>
<evidence type="ECO:0000313" key="4">
    <source>
        <dbReference type="EMBL" id="CAK0839616.1"/>
    </source>
</evidence>
<evidence type="ECO:0000256" key="2">
    <source>
        <dbReference type="SAM" id="Phobius"/>
    </source>
</evidence>
<keyword evidence="5" id="KW-1185">Reference proteome</keyword>
<comment type="caution">
    <text evidence="4">The sequence shown here is derived from an EMBL/GenBank/DDBJ whole genome shotgun (WGS) entry which is preliminary data.</text>
</comment>
<feature type="transmembrane region" description="Helical" evidence="2">
    <location>
        <begin position="305"/>
        <end position="329"/>
    </location>
</feature>
<keyword evidence="2" id="KW-1133">Transmembrane helix</keyword>
<proteinExistence type="predicted"/>
<dbReference type="Proteomes" id="UP001189429">
    <property type="component" value="Unassembled WGS sequence"/>
</dbReference>
<evidence type="ECO:0000256" key="1">
    <source>
        <dbReference type="SAM" id="MobiDB-lite"/>
    </source>
</evidence>
<organism evidence="4 5">
    <name type="scientific">Prorocentrum cordatum</name>
    <dbReference type="NCBI Taxonomy" id="2364126"/>
    <lineage>
        <taxon>Eukaryota</taxon>
        <taxon>Sar</taxon>
        <taxon>Alveolata</taxon>
        <taxon>Dinophyceae</taxon>
        <taxon>Prorocentrales</taxon>
        <taxon>Prorocentraceae</taxon>
        <taxon>Prorocentrum</taxon>
    </lineage>
</organism>